<organism evidence="1 2">
    <name type="scientific">Hypoxylon rubiginosum</name>
    <dbReference type="NCBI Taxonomy" id="110542"/>
    <lineage>
        <taxon>Eukaryota</taxon>
        <taxon>Fungi</taxon>
        <taxon>Dikarya</taxon>
        <taxon>Ascomycota</taxon>
        <taxon>Pezizomycotina</taxon>
        <taxon>Sordariomycetes</taxon>
        <taxon>Xylariomycetidae</taxon>
        <taxon>Xylariales</taxon>
        <taxon>Hypoxylaceae</taxon>
        <taxon>Hypoxylon</taxon>
    </lineage>
</organism>
<reference evidence="1 2" key="1">
    <citation type="journal article" date="2022" name="New Phytol.">
        <title>Ecological generalism drives hyperdiversity of secondary metabolite gene clusters in xylarialean endophytes.</title>
        <authorList>
            <person name="Franco M.E.E."/>
            <person name="Wisecaver J.H."/>
            <person name="Arnold A.E."/>
            <person name="Ju Y.M."/>
            <person name="Slot J.C."/>
            <person name="Ahrendt S."/>
            <person name="Moore L.P."/>
            <person name="Eastman K.E."/>
            <person name="Scott K."/>
            <person name="Konkel Z."/>
            <person name="Mondo S.J."/>
            <person name="Kuo A."/>
            <person name="Hayes R.D."/>
            <person name="Haridas S."/>
            <person name="Andreopoulos B."/>
            <person name="Riley R."/>
            <person name="LaButti K."/>
            <person name="Pangilinan J."/>
            <person name="Lipzen A."/>
            <person name="Amirebrahimi M."/>
            <person name="Yan J."/>
            <person name="Adam C."/>
            <person name="Keymanesh K."/>
            <person name="Ng V."/>
            <person name="Louie K."/>
            <person name="Northen T."/>
            <person name="Drula E."/>
            <person name="Henrissat B."/>
            <person name="Hsieh H.M."/>
            <person name="Youens-Clark K."/>
            <person name="Lutzoni F."/>
            <person name="Miadlikowska J."/>
            <person name="Eastwood D.C."/>
            <person name="Hamelin R.C."/>
            <person name="Grigoriev I.V."/>
            <person name="U'Ren J.M."/>
        </authorList>
    </citation>
    <scope>NUCLEOTIDE SEQUENCE [LARGE SCALE GENOMIC DNA]</scope>
    <source>
        <strain evidence="1 2">ER1909</strain>
    </source>
</reference>
<sequence>MSSPNMSSPKTSSSKDLTQEFANLLCIGGFHVLAVVAYFAIVTTLFPTSVSGPETLHVWGAIVSALAVAFSGVGLTEMLDGGWTHSRSIPWVGGCLAAVTSCVLALLWCILFRTTSLWWMAGWGMVYYWIGFVLEWRLGYWFQLAQIMVRRRESEGYQLPTHNAHNIGNQDKYPGGRVFRPGANKTHSNVECFKKSKKRKKRKKRKKKKKKKNSKNSVGSSPSPSQPPESGRHYKRCLIPPMPPNQALTKP</sequence>
<evidence type="ECO:0000313" key="1">
    <source>
        <dbReference type="EMBL" id="KAI6083629.1"/>
    </source>
</evidence>
<comment type="caution">
    <text evidence="1">The sequence shown here is derived from an EMBL/GenBank/DDBJ whole genome shotgun (WGS) entry which is preliminary data.</text>
</comment>
<evidence type="ECO:0000313" key="2">
    <source>
        <dbReference type="Proteomes" id="UP001497680"/>
    </source>
</evidence>
<protein>
    <submittedName>
        <fullName evidence="1">Uncharacterized protein</fullName>
    </submittedName>
</protein>
<dbReference type="Proteomes" id="UP001497680">
    <property type="component" value="Unassembled WGS sequence"/>
</dbReference>
<proteinExistence type="predicted"/>
<dbReference type="EMBL" id="MU394349">
    <property type="protein sequence ID" value="KAI6083629.1"/>
    <property type="molecule type" value="Genomic_DNA"/>
</dbReference>
<keyword evidence="2" id="KW-1185">Reference proteome</keyword>
<name>A0ACC0CT67_9PEZI</name>
<gene>
    <name evidence="1" type="ORF">F4821DRAFT_262754</name>
</gene>
<accession>A0ACC0CT67</accession>